<dbReference type="SUPFAM" id="SSF53244">
    <property type="entry name" value="MurD-like peptide ligases, peptide-binding domain"/>
    <property type="match status" value="1"/>
</dbReference>
<keyword evidence="4 10" id="KW-0547">Nucleotide-binding</keyword>
<dbReference type="SUPFAM" id="SSF63418">
    <property type="entry name" value="MurE/MurF N-terminal domain"/>
    <property type="match status" value="1"/>
</dbReference>
<dbReference type="InterPro" id="IPR000713">
    <property type="entry name" value="Mur_ligase_N"/>
</dbReference>
<dbReference type="EC" id="6.3.2.10" evidence="10 11"/>
<dbReference type="InterPro" id="IPR051046">
    <property type="entry name" value="MurCDEF_CellWall_CoF430Synth"/>
</dbReference>
<keyword evidence="2 10" id="KW-0436">Ligase</keyword>
<evidence type="ECO:0000256" key="10">
    <source>
        <dbReference type="HAMAP-Rule" id="MF_02019"/>
    </source>
</evidence>
<dbReference type="UniPathway" id="UPA00219"/>
<dbReference type="InterPro" id="IPR005863">
    <property type="entry name" value="UDP-N-AcMur_synth"/>
</dbReference>
<comment type="function">
    <text evidence="10 11">Involved in cell wall formation. Catalyzes the final step in the synthesis of UDP-N-acetylmuramoyl-pentapeptide, the precursor of murein.</text>
</comment>
<dbReference type="InterPro" id="IPR036565">
    <property type="entry name" value="Mur-like_cat_sf"/>
</dbReference>
<dbReference type="Pfam" id="PF08245">
    <property type="entry name" value="Mur_ligase_M"/>
    <property type="match status" value="1"/>
</dbReference>
<proteinExistence type="inferred from homology"/>
<dbReference type="Gene3D" id="3.40.1390.10">
    <property type="entry name" value="MurE/MurF, N-terminal domain"/>
    <property type="match status" value="1"/>
</dbReference>
<dbReference type="Pfam" id="PF01225">
    <property type="entry name" value="Mur_ligase"/>
    <property type="match status" value="1"/>
</dbReference>
<feature type="domain" description="Mur ligase C-terminal" evidence="13">
    <location>
        <begin position="333"/>
        <end position="448"/>
    </location>
</feature>
<accession>A0A3N1KU59</accession>
<dbReference type="GO" id="GO:0008360">
    <property type="term" value="P:regulation of cell shape"/>
    <property type="evidence" value="ECO:0007669"/>
    <property type="project" value="UniProtKB-KW"/>
</dbReference>
<reference evidence="15 16" key="1">
    <citation type="submission" date="2018-11" db="EMBL/GenBank/DDBJ databases">
        <title>Genomic Encyclopedia of Type Strains, Phase IV (KMG-IV): sequencing the most valuable type-strain genomes for metagenomic binning, comparative biology and taxonomic classification.</title>
        <authorList>
            <person name="Goeker M."/>
        </authorList>
    </citation>
    <scope>NUCLEOTIDE SEQUENCE [LARGE SCALE GENOMIC DNA]</scope>
    <source>
        <strain evidence="15 16">DSM 5900</strain>
    </source>
</reference>
<keyword evidence="16" id="KW-1185">Reference proteome</keyword>
<dbReference type="AlphaFoldDB" id="A0A3N1KU59"/>
<gene>
    <name evidence="10" type="primary">murF</name>
    <name evidence="15" type="ORF">EDC65_3459</name>
</gene>
<keyword evidence="5 10" id="KW-0067">ATP-binding</keyword>
<evidence type="ECO:0000256" key="6">
    <source>
        <dbReference type="ARBA" id="ARBA00022960"/>
    </source>
</evidence>
<dbReference type="Proteomes" id="UP000278222">
    <property type="component" value="Unassembled WGS sequence"/>
</dbReference>
<dbReference type="InterPro" id="IPR013221">
    <property type="entry name" value="Mur_ligase_cen"/>
</dbReference>
<evidence type="ECO:0000256" key="2">
    <source>
        <dbReference type="ARBA" id="ARBA00022598"/>
    </source>
</evidence>
<dbReference type="GO" id="GO:0071555">
    <property type="term" value="P:cell wall organization"/>
    <property type="evidence" value="ECO:0007669"/>
    <property type="project" value="UniProtKB-KW"/>
</dbReference>
<dbReference type="NCBIfam" id="TIGR01143">
    <property type="entry name" value="murF"/>
    <property type="match status" value="1"/>
</dbReference>
<dbReference type="GO" id="GO:0047480">
    <property type="term" value="F:UDP-N-acetylmuramoyl-tripeptide-D-alanyl-D-alanine ligase activity"/>
    <property type="evidence" value="ECO:0007669"/>
    <property type="project" value="UniProtKB-UniRule"/>
</dbReference>
<keyword evidence="1 10" id="KW-0963">Cytoplasm</keyword>
<keyword evidence="8 10" id="KW-0131">Cell cycle</keyword>
<dbReference type="InterPro" id="IPR004101">
    <property type="entry name" value="Mur_ligase_C"/>
</dbReference>
<dbReference type="GO" id="GO:0005737">
    <property type="term" value="C:cytoplasm"/>
    <property type="evidence" value="ECO:0007669"/>
    <property type="project" value="UniProtKB-SubCell"/>
</dbReference>
<dbReference type="Gene3D" id="3.40.1190.10">
    <property type="entry name" value="Mur-like, catalytic domain"/>
    <property type="match status" value="1"/>
</dbReference>
<sequence>MTALWTAAEIALAVGSVPAGTWTVDGVSIDSRTMKPGDLFVALKGPSFDGHAFVADVLARGAAGALVDHAPEGLAGDPRLVVVGDTLDALTALGRAGRDRTRATVVAVTGSVGKTGTKELLRLGLEAQGSTIASAASLNNHWGLPLSLARVPRDIDWVVQEVGMNHAGEIAALTRIARPHVGVITTVGPVHIEFFPSVEAIADAKSELFLGMMADGAAVLNRDNPHFERMAGHARDRGITRILDFGTTPGVFAHLEDAELGETGSAVRATVDGRPVAYRLGAPGRHWVLNSLAALAAISALGADVERAAAALASVSAPVGRGARHEIALPGGGGFTLLDESYNANPASMRAAFSVLAATRPAPGGRRIAVLGDMRELGETGPRLHAALADPLIAAGIDIVFCCGSLMAHLHASLPTAMRGALVATSDDLAPIVADAVRAGDVVTVKGSLGTRMAPIVKRLSGGPWGGRPQAAAS</sequence>
<dbReference type="Pfam" id="PF02875">
    <property type="entry name" value="Mur_ligase_C"/>
    <property type="match status" value="1"/>
</dbReference>
<comment type="caution">
    <text evidence="15">The sequence shown here is derived from an EMBL/GenBank/DDBJ whole genome shotgun (WGS) entry which is preliminary data.</text>
</comment>
<dbReference type="SUPFAM" id="SSF53623">
    <property type="entry name" value="MurD-like peptide ligases, catalytic domain"/>
    <property type="match status" value="1"/>
</dbReference>
<feature type="domain" description="Mur ligase central" evidence="14">
    <location>
        <begin position="108"/>
        <end position="297"/>
    </location>
</feature>
<comment type="subcellular location">
    <subcellularLocation>
        <location evidence="10 11">Cytoplasm</location>
    </subcellularLocation>
</comment>
<evidence type="ECO:0000256" key="8">
    <source>
        <dbReference type="ARBA" id="ARBA00023306"/>
    </source>
</evidence>
<dbReference type="Gene3D" id="3.90.190.20">
    <property type="entry name" value="Mur ligase, C-terminal domain"/>
    <property type="match status" value="1"/>
</dbReference>
<dbReference type="GO" id="GO:0005524">
    <property type="term" value="F:ATP binding"/>
    <property type="evidence" value="ECO:0007669"/>
    <property type="project" value="UniProtKB-UniRule"/>
</dbReference>
<dbReference type="PANTHER" id="PTHR43024">
    <property type="entry name" value="UDP-N-ACETYLMURAMOYL-TRIPEPTIDE--D-ALANYL-D-ALANINE LIGASE"/>
    <property type="match status" value="1"/>
</dbReference>
<dbReference type="GO" id="GO:0009252">
    <property type="term" value="P:peptidoglycan biosynthetic process"/>
    <property type="evidence" value="ECO:0007669"/>
    <property type="project" value="UniProtKB-UniRule"/>
</dbReference>
<keyword evidence="3 10" id="KW-0132">Cell division</keyword>
<dbReference type="GO" id="GO:0051301">
    <property type="term" value="P:cell division"/>
    <property type="evidence" value="ECO:0007669"/>
    <property type="project" value="UniProtKB-KW"/>
</dbReference>
<evidence type="ECO:0000313" key="16">
    <source>
        <dbReference type="Proteomes" id="UP000278222"/>
    </source>
</evidence>
<evidence type="ECO:0000256" key="5">
    <source>
        <dbReference type="ARBA" id="ARBA00022840"/>
    </source>
</evidence>
<dbReference type="PANTHER" id="PTHR43024:SF1">
    <property type="entry name" value="UDP-N-ACETYLMURAMOYL-TRIPEPTIDE--D-ALANYL-D-ALANINE LIGASE"/>
    <property type="match status" value="1"/>
</dbReference>
<name>A0A3N1KU59_9PROT</name>
<comment type="pathway">
    <text evidence="10 11">Cell wall biogenesis; peptidoglycan biosynthesis.</text>
</comment>
<comment type="similarity">
    <text evidence="10">Belongs to the MurCDEF family. MurF subfamily.</text>
</comment>
<evidence type="ECO:0000259" key="12">
    <source>
        <dbReference type="Pfam" id="PF01225"/>
    </source>
</evidence>
<dbReference type="InterPro" id="IPR036615">
    <property type="entry name" value="Mur_ligase_C_dom_sf"/>
</dbReference>
<evidence type="ECO:0000256" key="3">
    <source>
        <dbReference type="ARBA" id="ARBA00022618"/>
    </source>
</evidence>
<dbReference type="RefSeq" id="WP_123691780.1">
    <property type="nucleotide sequence ID" value="NZ_AP019700.1"/>
</dbReference>
<keyword evidence="7 10" id="KW-0573">Peptidoglycan synthesis</keyword>
<evidence type="ECO:0000313" key="15">
    <source>
        <dbReference type="EMBL" id="ROP84111.1"/>
    </source>
</evidence>
<feature type="domain" description="Mur ligase N-terminal catalytic" evidence="12">
    <location>
        <begin position="24"/>
        <end position="71"/>
    </location>
</feature>
<organism evidence="15 16">
    <name type="scientific">Stella humosa</name>
    <dbReference type="NCBI Taxonomy" id="94"/>
    <lineage>
        <taxon>Bacteria</taxon>
        <taxon>Pseudomonadati</taxon>
        <taxon>Pseudomonadota</taxon>
        <taxon>Alphaproteobacteria</taxon>
        <taxon>Rhodospirillales</taxon>
        <taxon>Stellaceae</taxon>
        <taxon>Stella</taxon>
    </lineage>
</organism>
<evidence type="ECO:0000259" key="13">
    <source>
        <dbReference type="Pfam" id="PF02875"/>
    </source>
</evidence>
<protein>
    <recommendedName>
        <fullName evidence="10 11">UDP-N-acetylmuramoyl-tripeptide--D-alanyl-D-alanine ligase</fullName>
        <ecNumber evidence="10 11">6.3.2.10</ecNumber>
    </recommendedName>
    <alternativeName>
        <fullName evidence="10">D-alanyl-D-alanine-adding enzyme</fullName>
    </alternativeName>
</protein>
<evidence type="ECO:0000256" key="7">
    <source>
        <dbReference type="ARBA" id="ARBA00022984"/>
    </source>
</evidence>
<evidence type="ECO:0000256" key="9">
    <source>
        <dbReference type="ARBA" id="ARBA00023316"/>
    </source>
</evidence>
<comment type="catalytic activity">
    <reaction evidence="10 11">
        <text>D-alanyl-D-alanine + UDP-N-acetyl-alpha-D-muramoyl-L-alanyl-gamma-D-glutamyl-meso-2,6-diaminopimelate + ATP = UDP-N-acetyl-alpha-D-muramoyl-L-alanyl-gamma-D-glutamyl-meso-2,6-diaminopimeloyl-D-alanyl-D-alanine + ADP + phosphate + H(+)</text>
        <dbReference type="Rhea" id="RHEA:28374"/>
        <dbReference type="ChEBI" id="CHEBI:15378"/>
        <dbReference type="ChEBI" id="CHEBI:30616"/>
        <dbReference type="ChEBI" id="CHEBI:43474"/>
        <dbReference type="ChEBI" id="CHEBI:57822"/>
        <dbReference type="ChEBI" id="CHEBI:61386"/>
        <dbReference type="ChEBI" id="CHEBI:83905"/>
        <dbReference type="ChEBI" id="CHEBI:456216"/>
        <dbReference type="EC" id="6.3.2.10"/>
    </reaction>
</comment>
<dbReference type="EMBL" id="RJKX01000015">
    <property type="protein sequence ID" value="ROP84111.1"/>
    <property type="molecule type" value="Genomic_DNA"/>
</dbReference>
<evidence type="ECO:0000256" key="11">
    <source>
        <dbReference type="RuleBase" id="RU004136"/>
    </source>
</evidence>
<comment type="caution">
    <text evidence="10">Lacks conserved residue(s) required for the propagation of feature annotation.</text>
</comment>
<evidence type="ECO:0000256" key="1">
    <source>
        <dbReference type="ARBA" id="ARBA00022490"/>
    </source>
</evidence>
<dbReference type="InterPro" id="IPR035911">
    <property type="entry name" value="MurE/MurF_N"/>
</dbReference>
<keyword evidence="9 10" id="KW-0961">Cell wall biogenesis/degradation</keyword>
<dbReference type="NCBIfam" id="NF010693">
    <property type="entry name" value="PRK14093.1"/>
    <property type="match status" value="1"/>
</dbReference>
<dbReference type="OrthoDB" id="9800958at2"/>
<keyword evidence="6 10" id="KW-0133">Cell shape</keyword>
<evidence type="ECO:0000259" key="14">
    <source>
        <dbReference type="Pfam" id="PF08245"/>
    </source>
</evidence>
<evidence type="ECO:0000256" key="4">
    <source>
        <dbReference type="ARBA" id="ARBA00022741"/>
    </source>
</evidence>
<dbReference type="HAMAP" id="MF_02019">
    <property type="entry name" value="MurF"/>
    <property type="match status" value="1"/>
</dbReference>
<dbReference type="GO" id="GO:0008766">
    <property type="term" value="F:UDP-N-acetylmuramoylalanyl-D-glutamyl-2,6-diaminopimelate-D-alanyl-D-alanine ligase activity"/>
    <property type="evidence" value="ECO:0007669"/>
    <property type="project" value="RHEA"/>
</dbReference>